<keyword evidence="2" id="KW-0732">Signal</keyword>
<dbReference type="EMBL" id="JASBNA010000040">
    <property type="protein sequence ID" value="KAK7681654.1"/>
    <property type="molecule type" value="Genomic_DNA"/>
</dbReference>
<organism evidence="3 4">
    <name type="scientific">Cerrena zonata</name>
    <dbReference type="NCBI Taxonomy" id="2478898"/>
    <lineage>
        <taxon>Eukaryota</taxon>
        <taxon>Fungi</taxon>
        <taxon>Dikarya</taxon>
        <taxon>Basidiomycota</taxon>
        <taxon>Agaricomycotina</taxon>
        <taxon>Agaricomycetes</taxon>
        <taxon>Polyporales</taxon>
        <taxon>Cerrenaceae</taxon>
        <taxon>Cerrena</taxon>
    </lineage>
</organism>
<reference evidence="3 4" key="1">
    <citation type="submission" date="2022-09" db="EMBL/GenBank/DDBJ databases">
        <authorList>
            <person name="Palmer J.M."/>
        </authorList>
    </citation>
    <scope>NUCLEOTIDE SEQUENCE [LARGE SCALE GENOMIC DNA]</scope>
    <source>
        <strain evidence="3 4">DSM 7382</strain>
    </source>
</reference>
<protein>
    <submittedName>
        <fullName evidence="3">Uncharacterized protein</fullName>
    </submittedName>
</protein>
<feature type="region of interest" description="Disordered" evidence="1">
    <location>
        <begin position="139"/>
        <end position="176"/>
    </location>
</feature>
<gene>
    <name evidence="3" type="ORF">QCA50_015388</name>
</gene>
<evidence type="ECO:0000256" key="2">
    <source>
        <dbReference type="SAM" id="SignalP"/>
    </source>
</evidence>
<evidence type="ECO:0000256" key="1">
    <source>
        <dbReference type="SAM" id="MobiDB-lite"/>
    </source>
</evidence>
<keyword evidence="4" id="KW-1185">Reference proteome</keyword>
<dbReference type="AlphaFoldDB" id="A0AAW0FTT0"/>
<evidence type="ECO:0000313" key="3">
    <source>
        <dbReference type="EMBL" id="KAK7681654.1"/>
    </source>
</evidence>
<sequence>MKTSAVIFALALSVVPTLTTAAHIPSRDLDARGSSVQYGRDDTFYSRKLSQRDVDESMMLVRDFHERLARAVPDSTDESGALNLGKLASFVVHAASEIFSRDELESFILARSEDNEDESGAFSIGRAVSTIGKIFDLFGGHHSQSQPQPQPAPELPPQPLPPSVPPVPTPTPNLPAKRELDARDELHAILSRAVQSSSDESGAFDLVGLLKDGARTFKDIFLRDALGSSMLARSTRQSQVFTRDFGDVATRDLLATLVTRAYYEDLLGRDVSLNGLD</sequence>
<accession>A0AAW0FTT0</accession>
<proteinExistence type="predicted"/>
<evidence type="ECO:0000313" key="4">
    <source>
        <dbReference type="Proteomes" id="UP001385951"/>
    </source>
</evidence>
<feature type="signal peptide" evidence="2">
    <location>
        <begin position="1"/>
        <end position="21"/>
    </location>
</feature>
<feature type="compositionally biased region" description="Pro residues" evidence="1">
    <location>
        <begin position="148"/>
        <end position="173"/>
    </location>
</feature>
<dbReference type="Proteomes" id="UP001385951">
    <property type="component" value="Unassembled WGS sequence"/>
</dbReference>
<name>A0AAW0FTT0_9APHY</name>
<comment type="caution">
    <text evidence="3">The sequence shown here is derived from an EMBL/GenBank/DDBJ whole genome shotgun (WGS) entry which is preliminary data.</text>
</comment>
<feature type="chain" id="PRO_5043990403" evidence="2">
    <location>
        <begin position="22"/>
        <end position="277"/>
    </location>
</feature>